<proteinExistence type="predicted"/>
<sequence length="135" mass="14421">MAAVSAEGQICAADGVVDTEIDGLLQASEQSITRFVRSTQKPQDGLEADGISGLACTVRIGAAAPGRSPCPNRTSALEKAIHGFAENPGDDVIVPALGTSFDCLSEAFDYCHWTLILLGEAYDFYKLRFFDKSIF</sequence>
<accession>M8BIK1</accession>
<name>M8BIK1_AEGTA</name>
<protein>
    <submittedName>
        <fullName evidence="1">Uncharacterized protein</fullName>
    </submittedName>
</protein>
<dbReference type="EnsemblPlants" id="EMT21588">
    <property type="protein sequence ID" value="EMT21588"/>
    <property type="gene ID" value="F775_24699"/>
</dbReference>
<evidence type="ECO:0000313" key="1">
    <source>
        <dbReference type="EnsemblPlants" id="EMT21588"/>
    </source>
</evidence>
<reference evidence="1" key="1">
    <citation type="submission" date="2015-06" db="UniProtKB">
        <authorList>
            <consortium name="EnsemblPlants"/>
        </authorList>
    </citation>
    <scope>IDENTIFICATION</scope>
</reference>
<dbReference type="ExpressionAtlas" id="M8BIK1">
    <property type="expression patterns" value="baseline"/>
</dbReference>
<dbReference type="AlphaFoldDB" id="M8BIK1"/>
<organism evidence="1">
    <name type="scientific">Aegilops tauschii</name>
    <name type="common">Tausch's goatgrass</name>
    <name type="synonym">Aegilops squarrosa</name>
    <dbReference type="NCBI Taxonomy" id="37682"/>
    <lineage>
        <taxon>Eukaryota</taxon>
        <taxon>Viridiplantae</taxon>
        <taxon>Streptophyta</taxon>
        <taxon>Embryophyta</taxon>
        <taxon>Tracheophyta</taxon>
        <taxon>Spermatophyta</taxon>
        <taxon>Magnoliopsida</taxon>
        <taxon>Liliopsida</taxon>
        <taxon>Poales</taxon>
        <taxon>Poaceae</taxon>
        <taxon>BOP clade</taxon>
        <taxon>Pooideae</taxon>
        <taxon>Triticodae</taxon>
        <taxon>Triticeae</taxon>
        <taxon>Triticinae</taxon>
        <taxon>Aegilops</taxon>
    </lineage>
</organism>